<accession>A0ABS1CHJ9</accession>
<dbReference type="InterPro" id="IPR005126">
    <property type="entry name" value="NapC/NirT_cyt_c_N"/>
</dbReference>
<keyword evidence="7" id="KW-0479">Metal-binding</keyword>
<evidence type="ECO:0000256" key="4">
    <source>
        <dbReference type="ARBA" id="ARBA00022475"/>
    </source>
</evidence>
<dbReference type="InterPro" id="IPR036280">
    <property type="entry name" value="Multihaem_cyt_sf"/>
</dbReference>
<comment type="subcellular location">
    <subcellularLocation>
        <location evidence="1">Cell membrane</location>
    </subcellularLocation>
</comment>
<evidence type="ECO:0000256" key="5">
    <source>
        <dbReference type="ARBA" id="ARBA00022617"/>
    </source>
</evidence>
<evidence type="ECO:0000256" key="10">
    <source>
        <dbReference type="ARBA" id="ARBA00023004"/>
    </source>
</evidence>
<evidence type="ECO:0000256" key="8">
    <source>
        <dbReference type="ARBA" id="ARBA00022982"/>
    </source>
</evidence>
<keyword evidence="3" id="KW-0813">Transport</keyword>
<name>A0ABS1CHJ9_9GAMM</name>
<keyword evidence="8" id="KW-0249">Electron transport</keyword>
<dbReference type="InterPro" id="IPR038266">
    <property type="entry name" value="NapC/NirT_cytc_sf"/>
</dbReference>
<dbReference type="Proteomes" id="UP000748752">
    <property type="component" value="Unassembled WGS sequence"/>
</dbReference>
<dbReference type="RefSeq" id="WP_200237577.1">
    <property type="nucleotide sequence ID" value="NZ_NRRV01000025.1"/>
</dbReference>
<proteinExistence type="inferred from homology"/>
<evidence type="ECO:0000256" key="6">
    <source>
        <dbReference type="ARBA" id="ARBA00022692"/>
    </source>
</evidence>
<reference evidence="15 16" key="1">
    <citation type="journal article" date="2020" name="Microorganisms">
        <title>Osmotic Adaptation and Compatible Solute Biosynthesis of Phototrophic Bacteria as Revealed from Genome Analyses.</title>
        <authorList>
            <person name="Imhoff J.F."/>
            <person name="Rahn T."/>
            <person name="Kunzel S."/>
            <person name="Keller A."/>
            <person name="Neulinger S.C."/>
        </authorList>
    </citation>
    <scope>NUCLEOTIDE SEQUENCE [LARGE SCALE GENOMIC DNA]</scope>
    <source>
        <strain evidence="15 16">DSM 6210</strain>
    </source>
</reference>
<sequence>MIKLQAPAFITRHVLFALVAGGLGGVAFMFFLLEFDHYTSSNEFCTTCHSMTYADDSYQQSAHYNSASGVRASCGDCHVSEGIVMATYDHVIGTKDLIKQVFGKADYDDPAVNLLHLPDAAFAAREWFRKRDSATCKRCHALDAIQGTRANTAAIHQEETDGKTCIDCHMNLVHRHVPSEQTFKREAWNAMVEEELDLAPGTAARLLSGEDGPEQVAASEPQAEPTAEPESAPAPAPAAKLAEEPVAGSSAN</sequence>
<evidence type="ECO:0000259" key="14">
    <source>
        <dbReference type="Pfam" id="PF03264"/>
    </source>
</evidence>
<evidence type="ECO:0000256" key="13">
    <source>
        <dbReference type="SAM" id="Phobius"/>
    </source>
</evidence>
<dbReference type="PANTHER" id="PTHR30333">
    <property type="entry name" value="CYTOCHROME C-TYPE PROTEIN"/>
    <property type="match status" value="1"/>
</dbReference>
<keyword evidence="5" id="KW-0349">Heme</keyword>
<evidence type="ECO:0000256" key="2">
    <source>
        <dbReference type="ARBA" id="ARBA00007395"/>
    </source>
</evidence>
<dbReference type="SUPFAM" id="SSF48695">
    <property type="entry name" value="Multiheme cytochromes"/>
    <property type="match status" value="1"/>
</dbReference>
<evidence type="ECO:0000256" key="11">
    <source>
        <dbReference type="ARBA" id="ARBA00023136"/>
    </source>
</evidence>
<keyword evidence="11 13" id="KW-0472">Membrane</keyword>
<evidence type="ECO:0000313" key="16">
    <source>
        <dbReference type="Proteomes" id="UP000748752"/>
    </source>
</evidence>
<evidence type="ECO:0000256" key="12">
    <source>
        <dbReference type="SAM" id="MobiDB-lite"/>
    </source>
</evidence>
<evidence type="ECO:0000313" key="15">
    <source>
        <dbReference type="EMBL" id="MBK1631401.1"/>
    </source>
</evidence>
<dbReference type="InterPro" id="IPR051174">
    <property type="entry name" value="Cytochrome_c-type_ET"/>
</dbReference>
<comment type="caution">
    <text evidence="15">The sequence shown here is derived from an EMBL/GenBank/DDBJ whole genome shotgun (WGS) entry which is preliminary data.</text>
</comment>
<dbReference type="PANTHER" id="PTHR30333:SF1">
    <property type="entry name" value="CYTOCHROME C-TYPE PROTEIN NAPC"/>
    <property type="match status" value="1"/>
</dbReference>
<feature type="compositionally biased region" description="Low complexity" evidence="12">
    <location>
        <begin position="217"/>
        <end position="252"/>
    </location>
</feature>
<feature type="transmembrane region" description="Helical" evidence="13">
    <location>
        <begin position="12"/>
        <end position="33"/>
    </location>
</feature>
<gene>
    <name evidence="15" type="ORF">CKO31_11740</name>
</gene>
<evidence type="ECO:0000256" key="1">
    <source>
        <dbReference type="ARBA" id="ARBA00004236"/>
    </source>
</evidence>
<keyword evidence="10" id="KW-0408">Iron</keyword>
<evidence type="ECO:0000256" key="7">
    <source>
        <dbReference type="ARBA" id="ARBA00022723"/>
    </source>
</evidence>
<dbReference type="EMBL" id="NRRV01000025">
    <property type="protein sequence ID" value="MBK1631401.1"/>
    <property type="molecule type" value="Genomic_DNA"/>
</dbReference>
<protein>
    <submittedName>
        <fullName evidence="15">Cytochrome C</fullName>
    </submittedName>
</protein>
<feature type="region of interest" description="Disordered" evidence="12">
    <location>
        <begin position="204"/>
        <end position="252"/>
    </location>
</feature>
<organism evidence="15 16">
    <name type="scientific">Thiohalocapsa halophila</name>
    <dbReference type="NCBI Taxonomy" id="69359"/>
    <lineage>
        <taxon>Bacteria</taxon>
        <taxon>Pseudomonadati</taxon>
        <taxon>Pseudomonadota</taxon>
        <taxon>Gammaproteobacteria</taxon>
        <taxon>Chromatiales</taxon>
        <taxon>Chromatiaceae</taxon>
        <taxon>Thiohalocapsa</taxon>
    </lineage>
</organism>
<feature type="domain" description="NapC/NirT cytochrome c N-terminal" evidence="14">
    <location>
        <begin position="14"/>
        <end position="176"/>
    </location>
</feature>
<evidence type="ECO:0000256" key="9">
    <source>
        <dbReference type="ARBA" id="ARBA00022989"/>
    </source>
</evidence>
<dbReference type="Gene3D" id="1.10.3820.10">
    <property type="entry name" value="Di-heme elbow motif domain"/>
    <property type="match status" value="1"/>
</dbReference>
<keyword evidence="4" id="KW-1003">Cell membrane</keyword>
<evidence type="ECO:0000256" key="3">
    <source>
        <dbReference type="ARBA" id="ARBA00022448"/>
    </source>
</evidence>
<dbReference type="Pfam" id="PF03264">
    <property type="entry name" value="Cytochrom_NNT"/>
    <property type="match status" value="1"/>
</dbReference>
<keyword evidence="6 13" id="KW-0812">Transmembrane</keyword>
<comment type="similarity">
    <text evidence="2">Belongs to the NapC/NirT/NrfH family.</text>
</comment>
<keyword evidence="16" id="KW-1185">Reference proteome</keyword>
<keyword evidence="9 13" id="KW-1133">Transmembrane helix</keyword>